<evidence type="ECO:0000256" key="7">
    <source>
        <dbReference type="ARBA" id="ARBA00022576"/>
    </source>
</evidence>
<dbReference type="EC" id="2.6.1.76" evidence="5"/>
<reference evidence="16 17" key="1">
    <citation type="submission" date="2020-02" db="EMBL/GenBank/DDBJ databases">
        <authorList>
            <person name="Li X.-J."/>
            <person name="Feng X.-M."/>
        </authorList>
    </citation>
    <scope>NUCLEOTIDE SEQUENCE [LARGE SCALE GENOMIC DNA]</scope>
    <source>
        <strain evidence="16 17">CGMCC 4.7225</strain>
    </source>
</reference>
<evidence type="ECO:0000256" key="9">
    <source>
        <dbReference type="ARBA" id="ARBA00022898"/>
    </source>
</evidence>
<dbReference type="InterPro" id="IPR005814">
    <property type="entry name" value="Aminotrans_3"/>
</dbReference>
<evidence type="ECO:0000256" key="13">
    <source>
        <dbReference type="ARBA" id="ARBA00049111"/>
    </source>
</evidence>
<evidence type="ECO:0000313" key="17">
    <source>
        <dbReference type="Proteomes" id="UP000469185"/>
    </source>
</evidence>
<evidence type="ECO:0000256" key="4">
    <source>
        <dbReference type="ARBA" id="ARBA00008954"/>
    </source>
</evidence>
<dbReference type="InterPro" id="IPR015422">
    <property type="entry name" value="PyrdxlP-dep_Trfase_small"/>
</dbReference>
<evidence type="ECO:0000256" key="1">
    <source>
        <dbReference type="ARBA" id="ARBA00001933"/>
    </source>
</evidence>
<name>A0A6N9YJ02_9ACTN</name>
<evidence type="ECO:0000256" key="2">
    <source>
        <dbReference type="ARBA" id="ARBA00002189"/>
    </source>
</evidence>
<organism evidence="16 17">
    <name type="scientific">Phytoactinopolyspora alkaliphila</name>
    <dbReference type="NCBI Taxonomy" id="1783498"/>
    <lineage>
        <taxon>Bacteria</taxon>
        <taxon>Bacillati</taxon>
        <taxon>Actinomycetota</taxon>
        <taxon>Actinomycetes</taxon>
        <taxon>Jiangellales</taxon>
        <taxon>Jiangellaceae</taxon>
        <taxon>Phytoactinopolyspora</taxon>
    </lineage>
</organism>
<evidence type="ECO:0000313" key="16">
    <source>
        <dbReference type="EMBL" id="NED94878.1"/>
    </source>
</evidence>
<dbReference type="CDD" id="cd00610">
    <property type="entry name" value="OAT_like"/>
    <property type="match status" value="1"/>
</dbReference>
<keyword evidence="17" id="KW-1185">Reference proteome</keyword>
<evidence type="ECO:0000256" key="11">
    <source>
        <dbReference type="ARBA" id="ARBA00030665"/>
    </source>
</evidence>
<dbReference type="PANTHER" id="PTHR43552:SF1">
    <property type="entry name" value="DIAMINOBUTYRATE--2-OXOGLUTARATE AMINOTRANSFERASE"/>
    <property type="match status" value="1"/>
</dbReference>
<evidence type="ECO:0000256" key="8">
    <source>
        <dbReference type="ARBA" id="ARBA00022679"/>
    </source>
</evidence>
<dbReference type="AlphaFoldDB" id="A0A6N9YJ02"/>
<accession>A0A6N9YJ02</accession>
<dbReference type="InterPro" id="IPR049704">
    <property type="entry name" value="Aminotrans_3_PPA_site"/>
</dbReference>
<feature type="region of interest" description="Disordered" evidence="15">
    <location>
        <begin position="180"/>
        <end position="207"/>
    </location>
</feature>
<dbReference type="InterPro" id="IPR015421">
    <property type="entry name" value="PyrdxlP-dep_Trfase_major"/>
</dbReference>
<dbReference type="InterPro" id="IPR004637">
    <property type="entry name" value="Dat"/>
</dbReference>
<comment type="caution">
    <text evidence="16">The sequence shown here is derived from an EMBL/GenBank/DDBJ whole genome shotgun (WGS) entry which is preliminary data.</text>
</comment>
<keyword evidence="9 14" id="KW-0663">Pyridoxal phosphate</keyword>
<evidence type="ECO:0000256" key="14">
    <source>
        <dbReference type="RuleBase" id="RU003560"/>
    </source>
</evidence>
<feature type="region of interest" description="Disordered" evidence="15">
    <location>
        <begin position="1"/>
        <end position="24"/>
    </location>
</feature>
<dbReference type="SUPFAM" id="SSF53383">
    <property type="entry name" value="PLP-dependent transferases"/>
    <property type="match status" value="1"/>
</dbReference>
<dbReference type="InterPro" id="IPR015424">
    <property type="entry name" value="PyrdxlP-dep_Trfase"/>
</dbReference>
<dbReference type="NCBIfam" id="TIGR00709">
    <property type="entry name" value="dat"/>
    <property type="match status" value="1"/>
</dbReference>
<dbReference type="RefSeq" id="WP_163817155.1">
    <property type="nucleotide sequence ID" value="NZ_JAAGOB010000003.1"/>
</dbReference>
<dbReference type="Pfam" id="PF00202">
    <property type="entry name" value="Aminotran_3"/>
    <property type="match status" value="1"/>
</dbReference>
<evidence type="ECO:0000256" key="10">
    <source>
        <dbReference type="ARBA" id="ARBA00029744"/>
    </source>
</evidence>
<dbReference type="PIRSF" id="PIRSF000521">
    <property type="entry name" value="Transaminase_4ab_Lys_Orn"/>
    <property type="match status" value="1"/>
</dbReference>
<evidence type="ECO:0000256" key="3">
    <source>
        <dbReference type="ARBA" id="ARBA00004946"/>
    </source>
</evidence>
<dbReference type="Gene3D" id="3.40.640.10">
    <property type="entry name" value="Type I PLP-dependent aspartate aminotransferase-like (Major domain)"/>
    <property type="match status" value="1"/>
</dbReference>
<comment type="catalytic activity">
    <reaction evidence="13">
        <text>L-2,4-diaminobutanoate + 2-oxoglutarate = L-aspartate 4-semialdehyde + L-glutamate</text>
        <dbReference type="Rhea" id="RHEA:11160"/>
        <dbReference type="ChEBI" id="CHEBI:16810"/>
        <dbReference type="ChEBI" id="CHEBI:29985"/>
        <dbReference type="ChEBI" id="CHEBI:58761"/>
        <dbReference type="ChEBI" id="CHEBI:537519"/>
        <dbReference type="EC" id="2.6.1.76"/>
    </reaction>
</comment>
<keyword evidence="7" id="KW-0032">Aminotransferase</keyword>
<dbReference type="EMBL" id="JAAGOB010000003">
    <property type="protein sequence ID" value="NED94878.1"/>
    <property type="molecule type" value="Genomic_DNA"/>
</dbReference>
<proteinExistence type="inferred from homology"/>
<evidence type="ECO:0000256" key="5">
    <source>
        <dbReference type="ARBA" id="ARBA00013155"/>
    </source>
</evidence>
<evidence type="ECO:0000256" key="12">
    <source>
        <dbReference type="ARBA" id="ARBA00031476"/>
    </source>
</evidence>
<comment type="similarity">
    <text evidence="4 14">Belongs to the class-III pyridoxal-phosphate-dependent aminotransferase family.</text>
</comment>
<sequence length="464" mass="47736">MTLTTPPTLDSDVPPRQRESSARSYPRRLPVTLVWGRGAMVRDSGGLEYIDCLAGAGALALGHHHPAVDEAIRDILDRGAPLSTLDLPTPVRDRFIEELFRVLPPGLRDGRILFCGPTGADAVEAAVKLARTVTGRSGLLAFGGAYHGMTQGTLALTGRRSAKEPLGPLLPDVHHLPFPTSYRSPFGAQPRSEPHGGGGRSGTAAGGAASGMAGRLVEWALGDDLSGIAAPAAAVAEPVQGEGGVHPMPAMFAATLRSATRQAGTFLIADEVQTGLGRTGALWASEAIGLDPDILVLSKAIGGGLPLAVIIHKAVLDGWQPGAHAGTFRGSTLALAAGAATIREVVRAGLAERADTLGRRFMEDLRTVAAGDPRIGQVRGRGLMVGVELVDPESPAADGVPVADGSLAAAVQRQMLQHGVIVEVGGGRDAVVRFLPPLTVTEGQLDRVVSAFGSALASVRAGSS</sequence>
<dbReference type="GO" id="GO:0045303">
    <property type="term" value="F:diaminobutyrate-2-oxoglutarate transaminase activity"/>
    <property type="evidence" value="ECO:0007669"/>
    <property type="project" value="UniProtKB-EC"/>
</dbReference>
<feature type="compositionally biased region" description="Gly residues" evidence="15">
    <location>
        <begin position="195"/>
        <end position="207"/>
    </location>
</feature>
<dbReference type="GO" id="GO:0030170">
    <property type="term" value="F:pyridoxal phosphate binding"/>
    <property type="evidence" value="ECO:0007669"/>
    <property type="project" value="InterPro"/>
</dbReference>
<protein>
    <recommendedName>
        <fullName evidence="6">Diaminobutyrate--2-oxoglutarate transaminase</fullName>
        <ecNumber evidence="5">2.6.1.76</ecNumber>
    </recommendedName>
    <alternativeName>
        <fullName evidence="11">DABA aminotransferase</fullName>
    </alternativeName>
    <alternativeName>
        <fullName evidence="12">Diaminobutyrate--2-oxoglutarate aminotransferase</fullName>
    </alternativeName>
    <alternativeName>
        <fullName evidence="10">L-2,4-diaminobutyric acid transaminase</fullName>
    </alternativeName>
</protein>
<dbReference type="Proteomes" id="UP000469185">
    <property type="component" value="Unassembled WGS sequence"/>
</dbReference>
<evidence type="ECO:0000256" key="6">
    <source>
        <dbReference type="ARBA" id="ARBA00014798"/>
    </source>
</evidence>
<dbReference type="PANTHER" id="PTHR43552">
    <property type="entry name" value="DIAMINOBUTYRATE--2-OXOGLUTARATE AMINOTRANSFERASE"/>
    <property type="match status" value="1"/>
</dbReference>
<dbReference type="Gene3D" id="3.90.1150.10">
    <property type="entry name" value="Aspartate Aminotransferase, domain 1"/>
    <property type="match status" value="1"/>
</dbReference>
<comment type="function">
    <text evidence="2">Catalyzes reversively the conversion of L-aspartate beta-semialdehyde (ASA) to L-2,4-diaminobutyrate (DABA) by transamination with L-glutamate.</text>
</comment>
<comment type="pathway">
    <text evidence="3">Amine and polyamine biosynthesis; ectoine biosynthesis; L-ectoine from L-aspartate 4-semialdehyde: step 1/3.</text>
</comment>
<keyword evidence="8" id="KW-0808">Transferase</keyword>
<gene>
    <name evidence="16" type="ORF">G1H11_06085</name>
</gene>
<dbReference type="PROSITE" id="PS00600">
    <property type="entry name" value="AA_TRANSFER_CLASS_3"/>
    <property type="match status" value="1"/>
</dbReference>
<comment type="cofactor">
    <cofactor evidence="1">
        <name>pyridoxal 5'-phosphate</name>
        <dbReference type="ChEBI" id="CHEBI:597326"/>
    </cofactor>
</comment>
<evidence type="ECO:0000256" key="15">
    <source>
        <dbReference type="SAM" id="MobiDB-lite"/>
    </source>
</evidence>